<dbReference type="EMBL" id="AEJC01000384">
    <property type="protein sequence ID" value="EKX64309.1"/>
    <property type="molecule type" value="Genomic_DNA"/>
</dbReference>
<keyword evidence="2" id="KW-1185">Reference proteome</keyword>
<organism evidence="1 2">
    <name type="scientific">Streptomyces ipomoeae 91-03</name>
    <dbReference type="NCBI Taxonomy" id="698759"/>
    <lineage>
        <taxon>Bacteria</taxon>
        <taxon>Bacillati</taxon>
        <taxon>Actinomycetota</taxon>
        <taxon>Actinomycetes</taxon>
        <taxon>Kitasatosporales</taxon>
        <taxon>Streptomycetaceae</taxon>
        <taxon>Streptomyces</taxon>
    </lineage>
</organism>
<comment type="caution">
    <text evidence="1">The sequence shown here is derived from an EMBL/GenBank/DDBJ whole genome shotgun (WGS) entry which is preliminary data.</text>
</comment>
<evidence type="ECO:0000313" key="2">
    <source>
        <dbReference type="Proteomes" id="UP000010411"/>
    </source>
</evidence>
<sequence>MVRLCRLGRCKCRSGPVRQEGWCSVLAAPSRLGARAGGGAAVRWPWTDRIRLAVPADSAVTCGDTARTPGTAQDGSGQRSVGGSAVVMIELPSCTRLPSRSYAV</sequence>
<evidence type="ECO:0000313" key="1">
    <source>
        <dbReference type="EMBL" id="EKX64309.1"/>
    </source>
</evidence>
<dbReference type="Proteomes" id="UP000010411">
    <property type="component" value="Unassembled WGS sequence"/>
</dbReference>
<dbReference type="AlphaFoldDB" id="L1KUX1"/>
<reference evidence="1 2" key="1">
    <citation type="submission" date="2012-11" db="EMBL/GenBank/DDBJ databases">
        <authorList>
            <person name="Huguet-Tapia J.C."/>
            <person name="Durkin A.S."/>
            <person name="Pettis G.S."/>
            <person name="Badger J.H."/>
        </authorList>
    </citation>
    <scope>NUCLEOTIDE SEQUENCE [LARGE SCALE GENOMIC DNA]</scope>
    <source>
        <strain evidence="1 2">91-03</strain>
    </source>
</reference>
<accession>L1KUX1</accession>
<name>L1KUX1_9ACTN</name>
<proteinExistence type="predicted"/>
<gene>
    <name evidence="1" type="ORF">STRIP9103_03980</name>
</gene>
<protein>
    <submittedName>
        <fullName evidence="1">Uncharacterized protein</fullName>
    </submittedName>
</protein>